<organism evidence="5 6">
    <name type="scientific">Periconia macrospinosa</name>
    <dbReference type="NCBI Taxonomy" id="97972"/>
    <lineage>
        <taxon>Eukaryota</taxon>
        <taxon>Fungi</taxon>
        <taxon>Dikarya</taxon>
        <taxon>Ascomycota</taxon>
        <taxon>Pezizomycotina</taxon>
        <taxon>Dothideomycetes</taxon>
        <taxon>Pleosporomycetidae</taxon>
        <taxon>Pleosporales</taxon>
        <taxon>Massarineae</taxon>
        <taxon>Periconiaceae</taxon>
        <taxon>Periconia</taxon>
    </lineage>
</organism>
<dbReference type="GO" id="GO:0000976">
    <property type="term" value="F:transcription cis-regulatory region binding"/>
    <property type="evidence" value="ECO:0007669"/>
    <property type="project" value="InterPro"/>
</dbReference>
<feature type="compositionally biased region" description="Polar residues" evidence="3">
    <location>
        <begin position="211"/>
        <end position="237"/>
    </location>
</feature>
<feature type="compositionally biased region" description="Basic and acidic residues" evidence="3">
    <location>
        <begin position="93"/>
        <end position="123"/>
    </location>
</feature>
<dbReference type="InterPro" id="IPR046347">
    <property type="entry name" value="bZIP_sf"/>
</dbReference>
<dbReference type="EMBL" id="KZ805328">
    <property type="protein sequence ID" value="PVI03715.1"/>
    <property type="molecule type" value="Genomic_DNA"/>
</dbReference>
<feature type="compositionally biased region" description="Polar residues" evidence="3">
    <location>
        <begin position="190"/>
        <end position="203"/>
    </location>
</feature>
<dbReference type="Proteomes" id="UP000244855">
    <property type="component" value="Unassembled WGS sequence"/>
</dbReference>
<keyword evidence="6" id="KW-1185">Reference proteome</keyword>
<dbReference type="Gene3D" id="1.20.5.170">
    <property type="match status" value="1"/>
</dbReference>
<dbReference type="SMART" id="SM00338">
    <property type="entry name" value="BRLZ"/>
    <property type="match status" value="1"/>
</dbReference>
<dbReference type="SUPFAM" id="SSF57959">
    <property type="entry name" value="Leucine zipper domain"/>
    <property type="match status" value="1"/>
</dbReference>
<accession>A0A2V1E2Q3</accession>
<dbReference type="Pfam" id="PF00170">
    <property type="entry name" value="bZIP_1"/>
    <property type="match status" value="1"/>
</dbReference>
<dbReference type="PROSITE" id="PS50217">
    <property type="entry name" value="BZIP"/>
    <property type="match status" value="1"/>
</dbReference>
<proteinExistence type="predicted"/>
<dbReference type="InterPro" id="IPR050936">
    <property type="entry name" value="AP-1-like"/>
</dbReference>
<dbReference type="CDD" id="cd14688">
    <property type="entry name" value="bZIP_YAP"/>
    <property type="match status" value="1"/>
</dbReference>
<keyword evidence="2" id="KW-0539">Nucleus</keyword>
<evidence type="ECO:0000256" key="1">
    <source>
        <dbReference type="ARBA" id="ARBA00004123"/>
    </source>
</evidence>
<evidence type="ECO:0000256" key="3">
    <source>
        <dbReference type="SAM" id="MobiDB-lite"/>
    </source>
</evidence>
<dbReference type="OrthoDB" id="2590011at2759"/>
<sequence length="410" mass="45166">MSHNRYMSWSDAGVLTMAPTFPPAGAPVVEYPSPVSRRASECFSVASEAAGSRRGSAAGFASEMESKGQWQSIGSNSDSKSPLTNFTFFKSLTEKKTTRDGQPPKKRGPKPDSKPALTRRQELNRQAQRTHRERKEMYIKALEQEVLRLKETFTGVSKERDAFAEENRRLKELLTAHGITYEFSTPPQMQHFGSSYGDSTAGSVSGGYGARTNSTGYTSPPNMQHRGSISQDNGTVHQQQQQPQHGAPANGLDYDQIGIDFVLTLERPCMDHMQFLMVRAHDDDEAISGHALMATAPPDSHIAKCPHEDYPHQMPDIAMPDLMKLLDLSNRLPLDGEITPIMAWVMVLQDPKFSQLAKEDIELIKGDLVAKVRCYGFGAVLEEFEVRDALMAVHAAKINGGNGTANLIAS</sequence>
<dbReference type="AlphaFoldDB" id="A0A2V1E2Q3"/>
<gene>
    <name evidence="5" type="ORF">DM02DRAFT_225324</name>
</gene>
<reference evidence="5 6" key="1">
    <citation type="journal article" date="2018" name="Sci. Rep.">
        <title>Comparative genomics provides insights into the lifestyle and reveals functional heterogeneity of dark septate endophytic fungi.</title>
        <authorList>
            <person name="Knapp D.G."/>
            <person name="Nemeth J.B."/>
            <person name="Barry K."/>
            <person name="Hainaut M."/>
            <person name="Henrissat B."/>
            <person name="Johnson J."/>
            <person name="Kuo A."/>
            <person name="Lim J.H.P."/>
            <person name="Lipzen A."/>
            <person name="Nolan M."/>
            <person name="Ohm R.A."/>
            <person name="Tamas L."/>
            <person name="Grigoriev I.V."/>
            <person name="Spatafora J.W."/>
            <person name="Nagy L.G."/>
            <person name="Kovacs G.M."/>
        </authorList>
    </citation>
    <scope>NUCLEOTIDE SEQUENCE [LARGE SCALE GENOMIC DNA]</scope>
    <source>
        <strain evidence="5 6">DSE2036</strain>
    </source>
</reference>
<feature type="region of interest" description="Disordered" evidence="3">
    <location>
        <begin position="190"/>
        <end position="251"/>
    </location>
</feature>
<dbReference type="PANTHER" id="PTHR40621:SF6">
    <property type="entry name" value="AP-1-LIKE TRANSCRIPTION FACTOR YAP1-RELATED"/>
    <property type="match status" value="1"/>
</dbReference>
<evidence type="ECO:0000313" key="6">
    <source>
        <dbReference type="Proteomes" id="UP000244855"/>
    </source>
</evidence>
<evidence type="ECO:0000256" key="2">
    <source>
        <dbReference type="ARBA" id="ARBA00023242"/>
    </source>
</evidence>
<dbReference type="PANTHER" id="PTHR40621">
    <property type="entry name" value="TRANSCRIPTION FACTOR KAPC-RELATED"/>
    <property type="match status" value="1"/>
</dbReference>
<evidence type="ECO:0000313" key="5">
    <source>
        <dbReference type="EMBL" id="PVI03715.1"/>
    </source>
</evidence>
<dbReference type="InterPro" id="IPR004827">
    <property type="entry name" value="bZIP"/>
</dbReference>
<feature type="region of interest" description="Disordered" evidence="3">
    <location>
        <begin position="93"/>
        <end position="133"/>
    </location>
</feature>
<name>A0A2V1E2Q3_9PLEO</name>
<feature type="domain" description="BZIP" evidence="4">
    <location>
        <begin position="119"/>
        <end position="177"/>
    </location>
</feature>
<comment type="subcellular location">
    <subcellularLocation>
        <location evidence="1">Nucleus</location>
    </subcellularLocation>
</comment>
<dbReference type="GO" id="GO:0090575">
    <property type="term" value="C:RNA polymerase II transcription regulator complex"/>
    <property type="evidence" value="ECO:0007669"/>
    <property type="project" value="TreeGrafter"/>
</dbReference>
<evidence type="ECO:0000259" key="4">
    <source>
        <dbReference type="PROSITE" id="PS50217"/>
    </source>
</evidence>
<dbReference type="GO" id="GO:0001228">
    <property type="term" value="F:DNA-binding transcription activator activity, RNA polymerase II-specific"/>
    <property type="evidence" value="ECO:0007669"/>
    <property type="project" value="TreeGrafter"/>
</dbReference>
<protein>
    <recommendedName>
        <fullName evidence="4">BZIP domain-containing protein</fullName>
    </recommendedName>
</protein>